<organism evidence="3 4">
    <name type="scientific">Hydnomerulius pinastri MD-312</name>
    <dbReference type="NCBI Taxonomy" id="994086"/>
    <lineage>
        <taxon>Eukaryota</taxon>
        <taxon>Fungi</taxon>
        <taxon>Dikarya</taxon>
        <taxon>Basidiomycota</taxon>
        <taxon>Agaricomycotina</taxon>
        <taxon>Agaricomycetes</taxon>
        <taxon>Agaricomycetidae</taxon>
        <taxon>Boletales</taxon>
        <taxon>Boletales incertae sedis</taxon>
        <taxon>Leucogyrophana</taxon>
    </lineage>
</organism>
<evidence type="ECO:0000256" key="1">
    <source>
        <dbReference type="SAM" id="MobiDB-lite"/>
    </source>
</evidence>
<accession>A0A0C9W948</accession>
<keyword evidence="2" id="KW-0472">Membrane</keyword>
<gene>
    <name evidence="3" type="ORF">HYDPIDRAFT_118192</name>
</gene>
<dbReference type="AlphaFoldDB" id="A0A0C9W948"/>
<protein>
    <submittedName>
        <fullName evidence="3">Uncharacterized protein</fullName>
    </submittedName>
</protein>
<evidence type="ECO:0000256" key="2">
    <source>
        <dbReference type="SAM" id="Phobius"/>
    </source>
</evidence>
<keyword evidence="2" id="KW-0812">Transmembrane</keyword>
<sequence>MLTLDSDHHSILRRCSSSHRYPSLAYLDSSFGASPIQKADRDDETAPAVELAIALSVAKNRDRNRTPPPDGKSSLESSFAAVKRRVTMLSELSPRRVTRGFVLCFILHGLLVVLHLILLGLYVPHVEHRLVMQLGSQSNIAGTAITIAMQSFITGYAAILVVCAQRLALRRNLCLRQTLTATHDLSASWTGLGSALVSLWRQRYIRSSLLGTISIVLYLGGIAVLHVTTSTLLSLQSFNGTAAVPVLTSPALSGLSSANIQSYDWADASSVMRLLDRLPEMTVVGLSNNTLSDVLQDTSGTGNTTVNATTFEVKCGTLPNAGNSGPLPDGSVLITVSYGANSTLSMLVPPLCDKNSIQYFVPNSTELSGSNMLFYTTVPIVDSARGQVSNTTDSVTWDDAGRNSTINMFTQYFGCTLSSTSHTVLVDSKTNKVLSGGIIKNSDQNPLWEPWQPGSPVDGGKSVQDPSVDWVRRAGQ</sequence>
<dbReference type="Proteomes" id="UP000053820">
    <property type="component" value="Unassembled WGS sequence"/>
</dbReference>
<dbReference type="HOGENOM" id="CLU_047152_0_0_1"/>
<name>A0A0C9W948_9AGAM</name>
<keyword evidence="2" id="KW-1133">Transmembrane helix</keyword>
<feature type="transmembrane region" description="Helical" evidence="2">
    <location>
        <begin position="100"/>
        <end position="123"/>
    </location>
</feature>
<evidence type="ECO:0000313" key="3">
    <source>
        <dbReference type="EMBL" id="KIJ59696.1"/>
    </source>
</evidence>
<reference evidence="3 4" key="1">
    <citation type="submission" date="2014-04" db="EMBL/GenBank/DDBJ databases">
        <title>Evolutionary Origins and Diversification of the Mycorrhizal Mutualists.</title>
        <authorList>
            <consortium name="DOE Joint Genome Institute"/>
            <consortium name="Mycorrhizal Genomics Consortium"/>
            <person name="Kohler A."/>
            <person name="Kuo A."/>
            <person name="Nagy L.G."/>
            <person name="Floudas D."/>
            <person name="Copeland A."/>
            <person name="Barry K.W."/>
            <person name="Cichocki N."/>
            <person name="Veneault-Fourrey C."/>
            <person name="LaButti K."/>
            <person name="Lindquist E.A."/>
            <person name="Lipzen A."/>
            <person name="Lundell T."/>
            <person name="Morin E."/>
            <person name="Murat C."/>
            <person name="Riley R."/>
            <person name="Ohm R."/>
            <person name="Sun H."/>
            <person name="Tunlid A."/>
            <person name="Henrissat B."/>
            <person name="Grigoriev I.V."/>
            <person name="Hibbett D.S."/>
            <person name="Martin F."/>
        </authorList>
    </citation>
    <scope>NUCLEOTIDE SEQUENCE [LARGE SCALE GENOMIC DNA]</scope>
    <source>
        <strain evidence="3 4">MD-312</strain>
    </source>
</reference>
<dbReference type="OrthoDB" id="2644397at2759"/>
<evidence type="ECO:0000313" key="4">
    <source>
        <dbReference type="Proteomes" id="UP000053820"/>
    </source>
</evidence>
<keyword evidence="4" id="KW-1185">Reference proteome</keyword>
<feature type="transmembrane region" description="Helical" evidence="2">
    <location>
        <begin position="143"/>
        <end position="163"/>
    </location>
</feature>
<proteinExistence type="predicted"/>
<feature type="transmembrane region" description="Helical" evidence="2">
    <location>
        <begin position="209"/>
        <end position="227"/>
    </location>
</feature>
<dbReference type="EMBL" id="KN839882">
    <property type="protein sequence ID" value="KIJ59696.1"/>
    <property type="molecule type" value="Genomic_DNA"/>
</dbReference>
<feature type="region of interest" description="Disordered" evidence="1">
    <location>
        <begin position="444"/>
        <end position="476"/>
    </location>
</feature>